<protein>
    <submittedName>
        <fullName evidence="2">Uncharacterized protein</fullName>
    </submittedName>
</protein>
<name>A0AAP8NMK2_9BACT</name>
<feature type="region of interest" description="Disordered" evidence="1">
    <location>
        <begin position="1"/>
        <end position="23"/>
    </location>
</feature>
<gene>
    <name evidence="2" type="ORF">CXU09_01030</name>
</gene>
<organism evidence="2 3">
    <name type="scientific">Akkermansia muciniphila</name>
    <dbReference type="NCBI Taxonomy" id="239935"/>
    <lineage>
        <taxon>Bacteria</taxon>
        <taxon>Pseudomonadati</taxon>
        <taxon>Verrucomicrobiota</taxon>
        <taxon>Verrucomicrobiia</taxon>
        <taxon>Verrucomicrobiales</taxon>
        <taxon>Akkermansiaceae</taxon>
        <taxon>Akkermansia</taxon>
    </lineage>
</organism>
<dbReference type="RefSeq" id="WP_102735125.1">
    <property type="nucleotide sequence ID" value="NZ_PJKN01000001.1"/>
</dbReference>
<dbReference type="AlphaFoldDB" id="A0AAP8NMK2"/>
<comment type="caution">
    <text evidence="2">The sequence shown here is derived from an EMBL/GenBank/DDBJ whole genome shotgun (WGS) entry which is preliminary data.</text>
</comment>
<sequence length="70" mass="6957">MAKTNTTNNTDTTGTTPQAPAQEDALVLVRVTKTGTLINGAYGRAGATARVTASQARSLAAAGLAVIVGV</sequence>
<evidence type="ECO:0000313" key="3">
    <source>
        <dbReference type="Proteomes" id="UP000235914"/>
    </source>
</evidence>
<evidence type="ECO:0000256" key="1">
    <source>
        <dbReference type="SAM" id="MobiDB-lite"/>
    </source>
</evidence>
<dbReference type="EMBL" id="PJKN01000001">
    <property type="protein sequence ID" value="PNC57684.1"/>
    <property type="molecule type" value="Genomic_DNA"/>
</dbReference>
<proteinExistence type="predicted"/>
<reference evidence="2 3" key="1">
    <citation type="journal article" date="2017" name="BMC Genomics">
        <title>Genome sequencing of 39 Akkermansia muciniphila isolates reveals its population structure, genomic and functional diverisity, and global distribution in mammalian gut microbiotas.</title>
        <authorList>
            <person name="Guo X."/>
            <person name="Li S."/>
            <person name="Zhang J."/>
            <person name="Wu F."/>
            <person name="Li X."/>
            <person name="Wu D."/>
            <person name="Zhang M."/>
            <person name="Ou Z."/>
            <person name="Jie Z."/>
            <person name="Yan Q."/>
            <person name="Li P."/>
            <person name="Yi J."/>
            <person name="Peng Y."/>
        </authorList>
    </citation>
    <scope>NUCLEOTIDE SEQUENCE [LARGE SCALE GENOMIC DNA]</scope>
    <source>
        <strain evidence="2 3">GP43</strain>
    </source>
</reference>
<evidence type="ECO:0000313" key="2">
    <source>
        <dbReference type="EMBL" id="PNC57684.1"/>
    </source>
</evidence>
<dbReference type="Proteomes" id="UP000235914">
    <property type="component" value="Unassembled WGS sequence"/>
</dbReference>
<accession>A0AAP8NMK2</accession>
<feature type="compositionally biased region" description="Low complexity" evidence="1">
    <location>
        <begin position="1"/>
        <end position="16"/>
    </location>
</feature>